<feature type="region of interest" description="Disordered" evidence="1">
    <location>
        <begin position="1"/>
        <end position="39"/>
    </location>
</feature>
<dbReference type="HOGENOM" id="CLU_567061_0_0_11"/>
<feature type="transmembrane region" description="Helical" evidence="2">
    <location>
        <begin position="44"/>
        <end position="66"/>
    </location>
</feature>
<dbReference type="InterPro" id="IPR011047">
    <property type="entry name" value="Quinoprotein_ADH-like_sf"/>
</dbReference>
<proteinExistence type="predicted"/>
<dbReference type="OrthoDB" id="4820598at2"/>
<organism evidence="4 5">
    <name type="scientific">Cellulomonas flavigena (strain ATCC 482 / DSM 20109 / BCRC 11376 / JCM 18109 / NBRC 3775 / NCIMB 8073 / NRS 134)</name>
    <dbReference type="NCBI Taxonomy" id="446466"/>
    <lineage>
        <taxon>Bacteria</taxon>
        <taxon>Bacillati</taxon>
        <taxon>Actinomycetota</taxon>
        <taxon>Actinomycetes</taxon>
        <taxon>Micrococcales</taxon>
        <taxon>Cellulomonadaceae</taxon>
        <taxon>Cellulomonas</taxon>
    </lineage>
</organism>
<dbReference type="RefSeq" id="WP_013115319.1">
    <property type="nucleotide sequence ID" value="NC_014151.1"/>
</dbReference>
<dbReference type="STRING" id="446466.Cfla_0065"/>
<evidence type="ECO:0000313" key="4">
    <source>
        <dbReference type="EMBL" id="ADG72985.1"/>
    </source>
</evidence>
<dbReference type="InterPro" id="IPR002372">
    <property type="entry name" value="PQQ_rpt_dom"/>
</dbReference>
<sequence>MARDRARRDVELVEDDGSPAGAPPAGGPGRGDAHDGPGRTRRRAWVVGAALVAALVAAGAVAQGVVTSRERERIAAVAGRPGVVGLLDGPVRVLDERRDDTLLYDSAAASGGLVVAVQEQLDGREVARAVDPVTGTTAWETELVTGRGLTEVPGGEVLTSRGACRALGAGAAQVVCLADDAVSLVGRGTLTQQAPTTTRVVVLDARDGSVVTDLSDAAGEPLTSRALAVLDDLVVLAGTGGGEARVRALTADGTVAWDVAFPVTTTTAFGSTVELHVTTDAVALISSGPLRLLDATGTVRREVPLASADGVVGTAGDAVVVSTADGGTLLARPAGVERVPGAFLRPTVDAPAAPGLVLTAQDATLHAWRPDGTAVWSVEQRVTDGGAALLPGHVLVGSGTQVLALDAATGGELWRTSGLLPQSGLVTDGRHLLALAPLRDDSRPQVVAALDLADGDVAWRVELPAVVTGIRGFHGVLATYTFGASVSGRGPLVTVLG</sequence>
<reference evidence="4 5" key="1">
    <citation type="journal article" date="2010" name="Stand. Genomic Sci.">
        <title>Complete genome sequence of Cellulomonas flavigena type strain (134).</title>
        <authorList>
            <person name="Abt B."/>
            <person name="Foster B."/>
            <person name="Lapidus A."/>
            <person name="Clum A."/>
            <person name="Sun H."/>
            <person name="Pukall R."/>
            <person name="Lucas S."/>
            <person name="Glavina Del Rio T."/>
            <person name="Nolan M."/>
            <person name="Tice H."/>
            <person name="Cheng J.F."/>
            <person name="Pitluck S."/>
            <person name="Liolios K."/>
            <person name="Ivanova N."/>
            <person name="Mavromatis K."/>
            <person name="Ovchinnikova G."/>
            <person name="Pati A."/>
            <person name="Goodwin L."/>
            <person name="Chen A."/>
            <person name="Palaniappan K."/>
            <person name="Land M."/>
            <person name="Hauser L."/>
            <person name="Chang Y.J."/>
            <person name="Jeffries C.D."/>
            <person name="Rohde M."/>
            <person name="Goker M."/>
            <person name="Woyke T."/>
            <person name="Bristow J."/>
            <person name="Eisen J.A."/>
            <person name="Markowitz V."/>
            <person name="Hugenholtz P."/>
            <person name="Kyrpides N.C."/>
            <person name="Klenk H.P."/>
        </authorList>
    </citation>
    <scope>NUCLEOTIDE SEQUENCE [LARGE SCALE GENOMIC DNA]</scope>
    <source>
        <strain evidence="5">ATCC 482 / DSM 20109 / BCRC 11376 / JCM 18109 / NBRC 3775 / NCIMB 8073 / NRS 134</strain>
    </source>
</reference>
<dbReference type="InterPro" id="IPR015943">
    <property type="entry name" value="WD40/YVTN_repeat-like_dom_sf"/>
</dbReference>
<dbReference type="Gene3D" id="2.130.10.10">
    <property type="entry name" value="YVTN repeat-like/Quinoprotein amine dehydrogenase"/>
    <property type="match status" value="2"/>
</dbReference>
<keyword evidence="5" id="KW-1185">Reference proteome</keyword>
<evidence type="ECO:0000256" key="1">
    <source>
        <dbReference type="SAM" id="MobiDB-lite"/>
    </source>
</evidence>
<dbReference type="PANTHER" id="PTHR34512:SF30">
    <property type="entry name" value="OUTER MEMBRANE PROTEIN ASSEMBLY FACTOR BAMB"/>
    <property type="match status" value="1"/>
</dbReference>
<protein>
    <recommendedName>
        <fullName evidence="3">Pyrrolo-quinoline quinone repeat domain-containing protein</fullName>
    </recommendedName>
</protein>
<dbReference type="KEGG" id="cfl:Cfla_0065"/>
<dbReference type="SUPFAM" id="SSF50998">
    <property type="entry name" value="Quinoprotein alcohol dehydrogenase-like"/>
    <property type="match status" value="1"/>
</dbReference>
<evidence type="ECO:0000313" key="5">
    <source>
        <dbReference type="Proteomes" id="UP000000849"/>
    </source>
</evidence>
<evidence type="ECO:0000259" key="3">
    <source>
        <dbReference type="Pfam" id="PF13360"/>
    </source>
</evidence>
<keyword evidence="2" id="KW-1133">Transmembrane helix</keyword>
<accession>D5UFM6</accession>
<dbReference type="EMBL" id="CP001964">
    <property type="protein sequence ID" value="ADG72985.1"/>
    <property type="molecule type" value="Genomic_DNA"/>
</dbReference>
<dbReference type="InterPro" id="IPR018391">
    <property type="entry name" value="PQQ_b-propeller_rpt"/>
</dbReference>
<dbReference type="Pfam" id="PF13360">
    <property type="entry name" value="PQQ_2"/>
    <property type="match status" value="2"/>
</dbReference>
<feature type="compositionally biased region" description="Basic and acidic residues" evidence="1">
    <location>
        <begin position="1"/>
        <end position="11"/>
    </location>
</feature>
<keyword evidence="2" id="KW-0812">Transmembrane</keyword>
<dbReference type="PANTHER" id="PTHR34512">
    <property type="entry name" value="CELL SURFACE PROTEIN"/>
    <property type="match status" value="1"/>
</dbReference>
<name>D5UFM6_CELFN</name>
<dbReference type="Proteomes" id="UP000000849">
    <property type="component" value="Chromosome"/>
</dbReference>
<dbReference type="AlphaFoldDB" id="D5UFM6"/>
<feature type="domain" description="Pyrrolo-quinoline quinone repeat" evidence="3">
    <location>
        <begin position="125"/>
        <end position="312"/>
    </location>
</feature>
<keyword evidence="2" id="KW-0472">Membrane</keyword>
<evidence type="ECO:0000256" key="2">
    <source>
        <dbReference type="SAM" id="Phobius"/>
    </source>
</evidence>
<gene>
    <name evidence="4" type="ordered locus">Cfla_0065</name>
</gene>
<dbReference type="SMART" id="SM00564">
    <property type="entry name" value="PQQ"/>
    <property type="match status" value="2"/>
</dbReference>
<feature type="domain" description="Pyrrolo-quinoline quinone repeat" evidence="3">
    <location>
        <begin position="364"/>
        <end position="464"/>
    </location>
</feature>